<dbReference type="AlphaFoldDB" id="A0A244CV93"/>
<organism evidence="1 2">
    <name type="scientific">Pseudoalteromonas ulvae</name>
    <dbReference type="NCBI Taxonomy" id="107327"/>
    <lineage>
        <taxon>Bacteria</taxon>
        <taxon>Pseudomonadati</taxon>
        <taxon>Pseudomonadota</taxon>
        <taxon>Gammaproteobacteria</taxon>
        <taxon>Alteromonadales</taxon>
        <taxon>Pseudoalteromonadaceae</taxon>
        <taxon>Pseudoalteromonas</taxon>
    </lineage>
</organism>
<dbReference type="EMBL" id="MWPV01000001">
    <property type="protein sequence ID" value="OUL59474.1"/>
    <property type="molecule type" value="Genomic_DNA"/>
</dbReference>
<evidence type="ECO:0000313" key="2">
    <source>
        <dbReference type="Proteomes" id="UP000194841"/>
    </source>
</evidence>
<evidence type="ECO:0000313" key="1">
    <source>
        <dbReference type="EMBL" id="OUL59474.1"/>
    </source>
</evidence>
<keyword evidence="2" id="KW-1185">Reference proteome</keyword>
<dbReference type="RefSeq" id="WP_086742864.1">
    <property type="nucleotide sequence ID" value="NZ_MWPV01000001.1"/>
</dbReference>
<sequence>MRHVSLFLIFLFLIVLQGCQLLTEPAPLLERPKEPKLQTHTAILHYEAPMAPLQIKSVQLPAHPLKNGQTVMLADKNIHSDSELAQLLATKLNEIGLTLIHSAQADYKLTLTKMELLPGNTTDFKLQVQPTKQPFIQQEMDNNPVKHCATLKGNIGFRLTHLKSGDIVWFAKARADTTTLGEHILTHKIILQETITNQHSIQAFIEEHNTDEARIKRAHQPVTIPKYKLEQKATKNDKISGRCNEEEVQSLNIPLQRFLISELISKLNVI</sequence>
<protein>
    <submittedName>
        <fullName evidence="1">Uncharacterized protein</fullName>
    </submittedName>
</protein>
<dbReference type="PROSITE" id="PS51257">
    <property type="entry name" value="PROKAR_LIPOPROTEIN"/>
    <property type="match status" value="1"/>
</dbReference>
<accession>A0A244CV93</accession>
<dbReference type="OrthoDB" id="6313956at2"/>
<reference evidence="1 2" key="1">
    <citation type="submission" date="2017-02" db="EMBL/GenBank/DDBJ databases">
        <title>Pseudoalteromonas ulvae TC14 Genome.</title>
        <authorList>
            <person name="Molmeret M."/>
        </authorList>
    </citation>
    <scope>NUCLEOTIDE SEQUENCE [LARGE SCALE GENOMIC DNA]</scope>
    <source>
        <strain evidence="1">TC14</strain>
    </source>
</reference>
<name>A0A244CV93_PSEDV</name>
<gene>
    <name evidence="1" type="ORF">B1199_04185</name>
</gene>
<comment type="caution">
    <text evidence="1">The sequence shown here is derived from an EMBL/GenBank/DDBJ whole genome shotgun (WGS) entry which is preliminary data.</text>
</comment>
<dbReference type="Proteomes" id="UP000194841">
    <property type="component" value="Unassembled WGS sequence"/>
</dbReference>
<proteinExistence type="predicted"/>